<evidence type="ECO:0000259" key="1">
    <source>
        <dbReference type="PROSITE" id="PS51831"/>
    </source>
</evidence>
<sequence length="424" mass="48668">MTEHHKKQYHGTNLIEVKLEVSQLEIGMQVKKLDRPWLETPFMFQGFRITTDRELQQLRAVCQFVIIEVEEHYWFSYQKHHLGEQKEREARVNKPIITPITQAFPEAVELYNKADIEIHQILNRVKETEDIDVEPIQDTVNGFVKSVVTNPNALLWLTRIKDRDEYTAEHCLRVAILAMAFGRHLGLPEEELKLLGMCGMLHDVGKMVIPNEILNKPGRLTAEEYEVMKTHSEEGSRLLSEQSGLDPAVISVAHHHHERLDGTGYPSQLRPEHISLYTRIITIVDSYDAISSARCYKKASTPAEALKILFDNRGSQFDGDLLQHFILMVGIIPTGSIVEMNNGEVGVVLSNNPDYKLKPKVLLVRDEYKRPQPEKIINLAHNPSTEEGSLYEIKKALTNGSYDVDIMDYRQPKAYPHLSQFDWL</sequence>
<gene>
    <name evidence="3" type="ORF">GCM10022277_18990</name>
</gene>
<comment type="caution">
    <text evidence="3">The sequence shown here is derived from an EMBL/GenBank/DDBJ whole genome shotgun (WGS) entry which is preliminary data.</text>
</comment>
<dbReference type="PROSITE" id="PS51832">
    <property type="entry name" value="HD_GYP"/>
    <property type="match status" value="1"/>
</dbReference>
<accession>A0ABP7MHK1</accession>
<dbReference type="Pfam" id="PF11871">
    <property type="entry name" value="DUF3391"/>
    <property type="match status" value="1"/>
</dbReference>
<dbReference type="RefSeq" id="WP_344797928.1">
    <property type="nucleotide sequence ID" value="NZ_BAABBN010000006.1"/>
</dbReference>
<dbReference type="PANTHER" id="PTHR43155">
    <property type="entry name" value="CYCLIC DI-GMP PHOSPHODIESTERASE PA4108-RELATED"/>
    <property type="match status" value="1"/>
</dbReference>
<feature type="domain" description="HD-GYP" evidence="2">
    <location>
        <begin position="145"/>
        <end position="341"/>
    </location>
</feature>
<dbReference type="InterPro" id="IPR006675">
    <property type="entry name" value="HDIG_dom"/>
</dbReference>
<keyword evidence="4" id="KW-1185">Reference proteome</keyword>
<dbReference type="Gene3D" id="1.10.3210.10">
    <property type="entry name" value="Hypothetical protein af1432"/>
    <property type="match status" value="1"/>
</dbReference>
<dbReference type="NCBIfam" id="TIGR00277">
    <property type="entry name" value="HDIG"/>
    <property type="match status" value="1"/>
</dbReference>
<dbReference type="EMBL" id="BAABBN010000006">
    <property type="protein sequence ID" value="GAA3923276.1"/>
    <property type="molecule type" value="Genomic_DNA"/>
</dbReference>
<dbReference type="InterPro" id="IPR037522">
    <property type="entry name" value="HD_GYP_dom"/>
</dbReference>
<proteinExistence type="predicted"/>
<dbReference type="PANTHER" id="PTHR43155:SF2">
    <property type="entry name" value="CYCLIC DI-GMP PHOSPHODIESTERASE PA4108"/>
    <property type="match status" value="1"/>
</dbReference>
<dbReference type="InterPro" id="IPR003607">
    <property type="entry name" value="HD/PDEase_dom"/>
</dbReference>
<evidence type="ECO:0000313" key="4">
    <source>
        <dbReference type="Proteomes" id="UP001501565"/>
    </source>
</evidence>
<organism evidence="3 4">
    <name type="scientific">Litoribacillus peritrichatus</name>
    <dbReference type="NCBI Taxonomy" id="718191"/>
    <lineage>
        <taxon>Bacteria</taxon>
        <taxon>Pseudomonadati</taxon>
        <taxon>Pseudomonadota</taxon>
        <taxon>Gammaproteobacteria</taxon>
        <taxon>Oceanospirillales</taxon>
        <taxon>Oceanospirillaceae</taxon>
        <taxon>Litoribacillus</taxon>
    </lineage>
</organism>
<dbReference type="CDD" id="cd00077">
    <property type="entry name" value="HDc"/>
    <property type="match status" value="1"/>
</dbReference>
<dbReference type="Pfam" id="PF13487">
    <property type="entry name" value="HD_5"/>
    <property type="match status" value="1"/>
</dbReference>
<dbReference type="InterPro" id="IPR021812">
    <property type="entry name" value="DUF3391"/>
</dbReference>
<name>A0ABP7MHK1_9GAMM</name>
<dbReference type="SUPFAM" id="SSF109604">
    <property type="entry name" value="HD-domain/PDEase-like"/>
    <property type="match status" value="1"/>
</dbReference>
<dbReference type="SMART" id="SM00471">
    <property type="entry name" value="HDc"/>
    <property type="match status" value="1"/>
</dbReference>
<reference evidence="4" key="1">
    <citation type="journal article" date="2019" name="Int. J. Syst. Evol. Microbiol.">
        <title>The Global Catalogue of Microorganisms (GCM) 10K type strain sequencing project: providing services to taxonomists for standard genome sequencing and annotation.</title>
        <authorList>
            <consortium name="The Broad Institute Genomics Platform"/>
            <consortium name="The Broad Institute Genome Sequencing Center for Infectious Disease"/>
            <person name="Wu L."/>
            <person name="Ma J."/>
        </authorList>
    </citation>
    <scope>NUCLEOTIDE SEQUENCE [LARGE SCALE GENOMIC DNA]</scope>
    <source>
        <strain evidence="4">JCM 17551</strain>
    </source>
</reference>
<dbReference type="Proteomes" id="UP001501565">
    <property type="component" value="Unassembled WGS sequence"/>
</dbReference>
<evidence type="ECO:0000313" key="3">
    <source>
        <dbReference type="EMBL" id="GAA3923276.1"/>
    </source>
</evidence>
<feature type="domain" description="HD" evidence="1">
    <location>
        <begin position="167"/>
        <end position="290"/>
    </location>
</feature>
<dbReference type="PROSITE" id="PS51831">
    <property type="entry name" value="HD"/>
    <property type="match status" value="1"/>
</dbReference>
<evidence type="ECO:0000259" key="2">
    <source>
        <dbReference type="PROSITE" id="PS51832"/>
    </source>
</evidence>
<dbReference type="InterPro" id="IPR006674">
    <property type="entry name" value="HD_domain"/>
</dbReference>
<protein>
    <submittedName>
        <fullName evidence="3">Cyclic di-GMP phosphodiesterase</fullName>
    </submittedName>
</protein>